<keyword evidence="4" id="KW-1133">Transmembrane helix</keyword>
<evidence type="ECO:0000313" key="7">
    <source>
        <dbReference type="Proteomes" id="UP000050417"/>
    </source>
</evidence>
<dbReference type="Gene3D" id="3.40.109.10">
    <property type="entry name" value="NADH Oxidase"/>
    <property type="match status" value="1"/>
</dbReference>
<keyword evidence="3" id="KW-0560">Oxidoreductase</keyword>
<dbReference type="Proteomes" id="UP000050417">
    <property type="component" value="Unassembled WGS sequence"/>
</dbReference>
<keyword evidence="2" id="KW-0288">FMN</keyword>
<keyword evidence="1" id="KW-0285">Flavoprotein</keyword>
<feature type="domain" description="Nitroreductase" evidence="5">
    <location>
        <begin position="31"/>
        <end position="199"/>
    </location>
</feature>
<organism evidence="6 7">
    <name type="scientific">Ornatilinea apprima</name>
    <dbReference type="NCBI Taxonomy" id="1134406"/>
    <lineage>
        <taxon>Bacteria</taxon>
        <taxon>Bacillati</taxon>
        <taxon>Chloroflexota</taxon>
        <taxon>Anaerolineae</taxon>
        <taxon>Anaerolineales</taxon>
        <taxon>Anaerolineaceae</taxon>
        <taxon>Ornatilinea</taxon>
    </lineage>
</organism>
<feature type="transmembrane region" description="Helical" evidence="4">
    <location>
        <begin position="149"/>
        <end position="171"/>
    </location>
</feature>
<reference evidence="6 7" key="1">
    <citation type="submission" date="2015-07" db="EMBL/GenBank/DDBJ databases">
        <title>Genome sequence of Ornatilinea apprima DSM 23815.</title>
        <authorList>
            <person name="Hemp J."/>
            <person name="Ward L.M."/>
            <person name="Pace L.A."/>
            <person name="Fischer W.W."/>
        </authorList>
    </citation>
    <scope>NUCLEOTIDE SEQUENCE [LARGE SCALE GENOMIC DNA]</scope>
    <source>
        <strain evidence="6 7">P3M-1</strain>
    </source>
</reference>
<dbReference type="PANTHER" id="PTHR23026">
    <property type="entry name" value="NADPH NITROREDUCTASE"/>
    <property type="match status" value="1"/>
</dbReference>
<sequence>MTQETFEPLAFQEKPVDEMIAASRAFDAEMRRRHSVREFSSHPIPMEVIENAIRAAGSAPSGANMQPWHFAVVTSAEKKRQIRAAAEREERAFYEKRASAEWLDALAPLNTNASKPFLETAPCLIAIFYKSTTLTGQGKTRKNYYPKESVGIATGILITALHLAGLVTLTYTPSPMNFLNDLLQRPKNEHPFLLLVTGYPAENAQVPQLEKYPLEKIATFE</sequence>
<evidence type="ECO:0000256" key="1">
    <source>
        <dbReference type="ARBA" id="ARBA00022630"/>
    </source>
</evidence>
<keyword evidence="4" id="KW-0812">Transmembrane</keyword>
<protein>
    <submittedName>
        <fullName evidence="6">Nitroreductase</fullName>
    </submittedName>
</protein>
<dbReference type="EMBL" id="LGCL01000024">
    <property type="protein sequence ID" value="KPL77065.1"/>
    <property type="molecule type" value="Genomic_DNA"/>
</dbReference>
<dbReference type="InterPro" id="IPR029479">
    <property type="entry name" value="Nitroreductase"/>
</dbReference>
<evidence type="ECO:0000259" key="5">
    <source>
        <dbReference type="Pfam" id="PF00881"/>
    </source>
</evidence>
<dbReference type="PATRIC" id="fig|1134406.4.peg.2423"/>
<dbReference type="CDD" id="cd02144">
    <property type="entry name" value="iodotyrosine_dehalogenase"/>
    <property type="match status" value="1"/>
</dbReference>
<dbReference type="PANTHER" id="PTHR23026:SF90">
    <property type="entry name" value="IODOTYROSINE DEIODINASE 1"/>
    <property type="match status" value="1"/>
</dbReference>
<evidence type="ECO:0000256" key="4">
    <source>
        <dbReference type="SAM" id="Phobius"/>
    </source>
</evidence>
<keyword evidence="4" id="KW-0472">Membrane</keyword>
<evidence type="ECO:0000256" key="3">
    <source>
        <dbReference type="ARBA" id="ARBA00023002"/>
    </source>
</evidence>
<dbReference type="SUPFAM" id="SSF55469">
    <property type="entry name" value="FMN-dependent nitroreductase-like"/>
    <property type="match status" value="1"/>
</dbReference>
<dbReference type="InterPro" id="IPR000415">
    <property type="entry name" value="Nitroreductase-like"/>
</dbReference>
<keyword evidence="7" id="KW-1185">Reference proteome</keyword>
<dbReference type="InterPro" id="IPR050627">
    <property type="entry name" value="Nitroreductase/BluB"/>
</dbReference>
<dbReference type="OrthoDB" id="9783470at2"/>
<gene>
    <name evidence="6" type="ORF">ADN00_09825</name>
</gene>
<accession>A0A0P6XP90</accession>
<dbReference type="AlphaFoldDB" id="A0A0P6XP90"/>
<evidence type="ECO:0000256" key="2">
    <source>
        <dbReference type="ARBA" id="ARBA00022643"/>
    </source>
</evidence>
<dbReference type="STRING" id="1134406.ADN00_09825"/>
<proteinExistence type="predicted"/>
<dbReference type="Pfam" id="PF00881">
    <property type="entry name" value="Nitroreductase"/>
    <property type="match status" value="1"/>
</dbReference>
<name>A0A0P6XP90_9CHLR</name>
<comment type="caution">
    <text evidence="6">The sequence shown here is derived from an EMBL/GenBank/DDBJ whole genome shotgun (WGS) entry which is preliminary data.</text>
</comment>
<dbReference type="GO" id="GO:0016491">
    <property type="term" value="F:oxidoreductase activity"/>
    <property type="evidence" value="ECO:0007669"/>
    <property type="project" value="UniProtKB-KW"/>
</dbReference>
<evidence type="ECO:0000313" key="6">
    <source>
        <dbReference type="EMBL" id="KPL77065.1"/>
    </source>
</evidence>